<organism evidence="1 2">
    <name type="scientific">Ilex paraguariensis</name>
    <name type="common">yerba mate</name>
    <dbReference type="NCBI Taxonomy" id="185542"/>
    <lineage>
        <taxon>Eukaryota</taxon>
        <taxon>Viridiplantae</taxon>
        <taxon>Streptophyta</taxon>
        <taxon>Embryophyta</taxon>
        <taxon>Tracheophyta</taxon>
        <taxon>Spermatophyta</taxon>
        <taxon>Magnoliopsida</taxon>
        <taxon>eudicotyledons</taxon>
        <taxon>Gunneridae</taxon>
        <taxon>Pentapetalae</taxon>
        <taxon>asterids</taxon>
        <taxon>campanulids</taxon>
        <taxon>Aquifoliales</taxon>
        <taxon>Aquifoliaceae</taxon>
        <taxon>Ilex</taxon>
    </lineage>
</organism>
<proteinExistence type="predicted"/>
<name>A0ABC8QTF1_9AQUA</name>
<evidence type="ECO:0000313" key="2">
    <source>
        <dbReference type="Proteomes" id="UP001642360"/>
    </source>
</evidence>
<dbReference type="AlphaFoldDB" id="A0ABC8QTF1"/>
<dbReference type="Proteomes" id="UP001642360">
    <property type="component" value="Unassembled WGS sequence"/>
</dbReference>
<gene>
    <name evidence="1" type="ORF">ILEXP_LOCUS2474</name>
</gene>
<evidence type="ECO:0000313" key="1">
    <source>
        <dbReference type="EMBL" id="CAK9135521.1"/>
    </source>
</evidence>
<comment type="caution">
    <text evidence="1">The sequence shown here is derived from an EMBL/GenBank/DDBJ whole genome shotgun (WGS) entry which is preliminary data.</text>
</comment>
<reference evidence="1 2" key="1">
    <citation type="submission" date="2024-02" db="EMBL/GenBank/DDBJ databases">
        <authorList>
            <person name="Vignale AGUSTIN F."/>
            <person name="Sosa J E."/>
            <person name="Modenutti C."/>
        </authorList>
    </citation>
    <scope>NUCLEOTIDE SEQUENCE [LARGE SCALE GENOMIC DNA]</scope>
</reference>
<keyword evidence="2" id="KW-1185">Reference proteome</keyword>
<protein>
    <submittedName>
        <fullName evidence="1">Uncharacterized protein</fullName>
    </submittedName>
</protein>
<accession>A0ABC8QTF1</accession>
<dbReference type="EMBL" id="CAUOFW020000715">
    <property type="protein sequence ID" value="CAK9135521.1"/>
    <property type="molecule type" value="Genomic_DNA"/>
</dbReference>
<sequence length="120" mass="13027">MVNQKGYAQNECFSFAFNNGSLSIEACRPGGGTGNTFPYPYTASGEACMALQAKAKLANGTKQDWLSTFVLICVWTYIPILDSETHLGQGSKSPVCKAKAASYIRRQTMLVLSCSVWSIK</sequence>